<protein>
    <submittedName>
        <fullName evidence="1">Uncharacterized protein</fullName>
    </submittedName>
</protein>
<evidence type="ECO:0000313" key="2">
    <source>
        <dbReference type="Proteomes" id="UP000290767"/>
    </source>
</evidence>
<name>A0A4Q1UF21_RHILE</name>
<organism evidence="1 2">
    <name type="scientific">Rhizobium leguminosarum</name>
    <dbReference type="NCBI Taxonomy" id="384"/>
    <lineage>
        <taxon>Bacteria</taxon>
        <taxon>Pseudomonadati</taxon>
        <taxon>Pseudomonadota</taxon>
        <taxon>Alphaproteobacteria</taxon>
        <taxon>Hyphomicrobiales</taxon>
        <taxon>Rhizobiaceae</taxon>
        <taxon>Rhizobium/Agrobacterium group</taxon>
        <taxon>Rhizobium</taxon>
    </lineage>
</organism>
<evidence type="ECO:0000313" key="1">
    <source>
        <dbReference type="EMBL" id="RXT30609.1"/>
    </source>
</evidence>
<sequence>MWMFTETLYKFFRTEYFFRLVMMSIGRWNSVIELSWRAIMVFISRFTLLILLIGRFGSTAQAGGSRAALLPYTRIHRVLAPAYLSIRWLS</sequence>
<dbReference type="AlphaFoldDB" id="A0A4Q1UF21"/>
<gene>
    <name evidence="1" type="ORF">B5P46_01295</name>
</gene>
<dbReference type="Proteomes" id="UP000290767">
    <property type="component" value="Unassembled WGS sequence"/>
</dbReference>
<proteinExistence type="predicted"/>
<accession>A0A4Q1UF21</accession>
<dbReference type="EMBL" id="MZMU01000001">
    <property type="protein sequence ID" value="RXT30609.1"/>
    <property type="molecule type" value="Genomic_DNA"/>
</dbReference>
<comment type="caution">
    <text evidence="1">The sequence shown here is derived from an EMBL/GenBank/DDBJ whole genome shotgun (WGS) entry which is preliminary data.</text>
</comment>
<reference evidence="1 2" key="1">
    <citation type="submission" date="2017-03" db="EMBL/GenBank/DDBJ databases">
        <authorList>
            <person name="Safronova V.I."/>
            <person name="Sazanova A.L."/>
            <person name="Chirak E.R."/>
        </authorList>
    </citation>
    <scope>NUCLEOTIDE SEQUENCE [LARGE SCALE GENOMIC DNA]</scope>
    <source>
        <strain evidence="1 2">Tri-43</strain>
    </source>
</reference>